<accession>A0A849HMU7</accession>
<dbReference type="Gene3D" id="2.30.110.10">
    <property type="entry name" value="Electron Transport, Fmn-binding Protein, Chain A"/>
    <property type="match status" value="1"/>
</dbReference>
<dbReference type="AlphaFoldDB" id="A0A849HMU7"/>
<organism evidence="3 4">
    <name type="scientific">Knoellia koreensis</name>
    <dbReference type="NCBI Taxonomy" id="2730921"/>
    <lineage>
        <taxon>Bacteria</taxon>
        <taxon>Bacillati</taxon>
        <taxon>Actinomycetota</taxon>
        <taxon>Actinomycetes</taxon>
        <taxon>Micrococcales</taxon>
        <taxon>Intrasporangiaceae</taxon>
        <taxon>Knoellia</taxon>
    </lineage>
</organism>
<evidence type="ECO:0000259" key="2">
    <source>
        <dbReference type="SMART" id="SM00903"/>
    </source>
</evidence>
<dbReference type="InterPro" id="IPR050268">
    <property type="entry name" value="NADH-dep_flavin_reductase"/>
</dbReference>
<evidence type="ECO:0000256" key="1">
    <source>
        <dbReference type="ARBA" id="ARBA00023002"/>
    </source>
</evidence>
<dbReference type="GO" id="GO:0006208">
    <property type="term" value="P:pyrimidine nucleobase catabolic process"/>
    <property type="evidence" value="ECO:0007669"/>
    <property type="project" value="TreeGrafter"/>
</dbReference>
<sequence length="151" mass="16017">MGRFATGVTVLTTFAGGHDHAMTANAITSVSIDPLLVLVSVELDARFHDAIVDSGVWGVSVLAASQRPVAEWLSTQGRPLHGQLDRIPHTKGPETGVALIDGALAHLELRTTAIHPAGDHSIVVGEVVSMSSHEHPGDALVYYRSRYQALP</sequence>
<comment type="caution">
    <text evidence="3">The sequence shown here is derived from an EMBL/GenBank/DDBJ whole genome shotgun (WGS) entry which is preliminary data.</text>
</comment>
<dbReference type="GO" id="GO:0010181">
    <property type="term" value="F:FMN binding"/>
    <property type="evidence" value="ECO:0007669"/>
    <property type="project" value="InterPro"/>
</dbReference>
<dbReference type="Proteomes" id="UP000588586">
    <property type="component" value="Unassembled WGS sequence"/>
</dbReference>
<proteinExistence type="predicted"/>
<evidence type="ECO:0000313" key="3">
    <source>
        <dbReference type="EMBL" id="NNM45927.1"/>
    </source>
</evidence>
<name>A0A849HMU7_9MICO</name>
<gene>
    <name evidence="3" type="ORF">HJG52_07895</name>
</gene>
<feature type="domain" description="Flavin reductase like" evidence="2">
    <location>
        <begin position="1"/>
        <end position="149"/>
    </location>
</feature>
<evidence type="ECO:0000313" key="4">
    <source>
        <dbReference type="Proteomes" id="UP000588586"/>
    </source>
</evidence>
<dbReference type="InterPro" id="IPR012349">
    <property type="entry name" value="Split_barrel_FMN-bd"/>
</dbReference>
<dbReference type="SMART" id="SM00903">
    <property type="entry name" value="Flavin_Reduct"/>
    <property type="match status" value="1"/>
</dbReference>
<dbReference type="InterPro" id="IPR002563">
    <property type="entry name" value="Flavin_Rdtase-like_dom"/>
</dbReference>
<keyword evidence="1" id="KW-0560">Oxidoreductase</keyword>
<keyword evidence="4" id="KW-1185">Reference proteome</keyword>
<protein>
    <submittedName>
        <fullName evidence="3">Flavin reductase</fullName>
    </submittedName>
</protein>
<reference evidence="3 4" key="1">
    <citation type="submission" date="2020-04" db="EMBL/GenBank/DDBJ databases">
        <title>Knoellia sp. isolate from air conditioner.</title>
        <authorList>
            <person name="Chea S."/>
            <person name="Kim D.-U."/>
        </authorList>
    </citation>
    <scope>NUCLEOTIDE SEQUENCE [LARGE SCALE GENOMIC DNA]</scope>
    <source>
        <strain evidence="3 4">DB2414S</strain>
    </source>
</reference>
<dbReference type="Pfam" id="PF01613">
    <property type="entry name" value="Flavin_Reduct"/>
    <property type="match status" value="1"/>
</dbReference>
<dbReference type="GO" id="GO:0042602">
    <property type="term" value="F:riboflavin reductase (NADPH) activity"/>
    <property type="evidence" value="ECO:0007669"/>
    <property type="project" value="TreeGrafter"/>
</dbReference>
<dbReference type="SUPFAM" id="SSF50475">
    <property type="entry name" value="FMN-binding split barrel"/>
    <property type="match status" value="1"/>
</dbReference>
<dbReference type="EMBL" id="JABEPQ010000001">
    <property type="protein sequence ID" value="NNM45927.1"/>
    <property type="molecule type" value="Genomic_DNA"/>
</dbReference>
<dbReference type="PANTHER" id="PTHR30466:SF1">
    <property type="entry name" value="FMN REDUCTASE (NADH) RUTF"/>
    <property type="match status" value="1"/>
</dbReference>
<dbReference type="PANTHER" id="PTHR30466">
    <property type="entry name" value="FLAVIN REDUCTASE"/>
    <property type="match status" value="1"/>
</dbReference>